<reference evidence="6" key="1">
    <citation type="submission" date="2011-08" db="EMBL/GenBank/DDBJ databases">
        <authorList>
            <person name="Rombauts S."/>
        </authorList>
    </citation>
    <scope>NUCLEOTIDE SEQUENCE</scope>
    <source>
        <strain evidence="6">London</strain>
    </source>
</reference>
<evidence type="ECO:0000313" key="5">
    <source>
        <dbReference type="EnsemblMetazoa" id="tetur03g01310.1"/>
    </source>
</evidence>
<dbReference type="AlphaFoldDB" id="T1JYR6"/>
<sequence>MGSKDPNGDELNFEEEEEECPVPKEIKSYVEADRWRDEDKEEDIKDNWDDDDEEEEVKEDPNPVVVKKKPLKERIAEKEERRRQAEMEAEALANKVKTPEEILAEKLEAQRLQEESDLMLAKETFGVGAPNCLSGVELVTKDNFEDFKKLLVDKMMSAEKSPLYIGFLETLFRDLCVGLEVDDIKRLSSSLNALYNEKIKAQKSAKPKKKALVKSSIKLERNNLQPEYDDDYMNEYEEFL</sequence>
<dbReference type="OMA" id="KPHYALW"/>
<dbReference type="Gene3D" id="1.10.246.60">
    <property type="entry name" value="Eukaryotic translation initiation factor 3 like domains"/>
    <property type="match status" value="1"/>
</dbReference>
<keyword evidence="6" id="KW-1185">Reference proteome</keyword>
<keyword evidence="2" id="KW-0396">Initiation factor</keyword>
<name>T1JYR6_TETUR</name>
<evidence type="ECO:0000313" key="6">
    <source>
        <dbReference type="Proteomes" id="UP000015104"/>
    </source>
</evidence>
<dbReference type="OrthoDB" id="20381at2759"/>
<protein>
    <submittedName>
        <fullName evidence="5">Uncharacterized protein</fullName>
    </submittedName>
</protein>
<dbReference type="PANTHER" id="PTHR21681:SF0">
    <property type="entry name" value="EUKARYOTIC TRANSLATION INITIATION FACTOR 3 SUBUNIT J"/>
    <property type="match status" value="1"/>
</dbReference>
<keyword evidence="3" id="KW-0648">Protein biosynthesis</keyword>
<organism evidence="5 6">
    <name type="scientific">Tetranychus urticae</name>
    <name type="common">Two-spotted spider mite</name>
    <dbReference type="NCBI Taxonomy" id="32264"/>
    <lineage>
        <taxon>Eukaryota</taxon>
        <taxon>Metazoa</taxon>
        <taxon>Ecdysozoa</taxon>
        <taxon>Arthropoda</taxon>
        <taxon>Chelicerata</taxon>
        <taxon>Arachnida</taxon>
        <taxon>Acari</taxon>
        <taxon>Acariformes</taxon>
        <taxon>Trombidiformes</taxon>
        <taxon>Prostigmata</taxon>
        <taxon>Eleutherengona</taxon>
        <taxon>Raphignathae</taxon>
        <taxon>Tetranychoidea</taxon>
        <taxon>Tetranychidae</taxon>
        <taxon>Tetranychus</taxon>
    </lineage>
</organism>
<dbReference type="InterPro" id="IPR013906">
    <property type="entry name" value="eIF3j"/>
</dbReference>
<dbReference type="KEGG" id="tut:107372183"/>
<dbReference type="GO" id="GO:0003743">
    <property type="term" value="F:translation initiation factor activity"/>
    <property type="evidence" value="ECO:0007669"/>
    <property type="project" value="UniProtKB-KW"/>
</dbReference>
<evidence type="ECO:0000256" key="2">
    <source>
        <dbReference type="ARBA" id="ARBA00022540"/>
    </source>
</evidence>
<dbReference type="GO" id="GO:0005852">
    <property type="term" value="C:eukaryotic translation initiation factor 3 complex"/>
    <property type="evidence" value="ECO:0007669"/>
    <property type="project" value="InterPro"/>
</dbReference>
<dbReference type="Pfam" id="PF08597">
    <property type="entry name" value="eIF3_subunit"/>
    <property type="match status" value="1"/>
</dbReference>
<dbReference type="eggNOG" id="KOG4813">
    <property type="taxonomic scope" value="Eukaryota"/>
</dbReference>
<evidence type="ECO:0000256" key="4">
    <source>
        <dbReference type="SAM" id="MobiDB-lite"/>
    </source>
</evidence>
<keyword evidence="1" id="KW-0963">Cytoplasm</keyword>
<gene>
    <name evidence="5" type="primary">107372183</name>
</gene>
<dbReference type="HOGENOM" id="CLU_085806_2_1_1"/>
<dbReference type="EMBL" id="CAEY01001108">
    <property type="status" value="NOT_ANNOTATED_CDS"/>
    <property type="molecule type" value="Genomic_DNA"/>
</dbReference>
<dbReference type="InterPro" id="IPR023194">
    <property type="entry name" value="eIF3-like_dom_sf"/>
</dbReference>
<feature type="region of interest" description="Disordered" evidence="4">
    <location>
        <begin position="1"/>
        <end position="71"/>
    </location>
</feature>
<dbReference type="STRING" id="32264.T1JYR6"/>
<evidence type="ECO:0000256" key="3">
    <source>
        <dbReference type="ARBA" id="ARBA00022917"/>
    </source>
</evidence>
<feature type="compositionally biased region" description="Acidic residues" evidence="4">
    <location>
        <begin position="48"/>
        <end position="58"/>
    </location>
</feature>
<proteinExistence type="predicted"/>
<feature type="compositionally biased region" description="Basic and acidic residues" evidence="4">
    <location>
        <begin position="21"/>
        <end position="47"/>
    </location>
</feature>
<accession>T1JYR6</accession>
<dbReference type="EnsemblMetazoa" id="tetur03g01310.1">
    <property type="protein sequence ID" value="tetur03g01310.1"/>
    <property type="gene ID" value="tetur03g01310"/>
</dbReference>
<reference evidence="5" key="2">
    <citation type="submission" date="2015-06" db="UniProtKB">
        <authorList>
            <consortium name="EnsemblMetazoa"/>
        </authorList>
    </citation>
    <scope>IDENTIFICATION</scope>
</reference>
<dbReference type="Proteomes" id="UP000015104">
    <property type="component" value="Unassembled WGS sequence"/>
</dbReference>
<dbReference type="PANTHER" id="PTHR21681">
    <property type="entry name" value="EUKARYOTIC TRANSLATION INITIATION FACTOR 3 SUBUNIT J"/>
    <property type="match status" value="1"/>
</dbReference>
<evidence type="ECO:0000256" key="1">
    <source>
        <dbReference type="ARBA" id="ARBA00022490"/>
    </source>
</evidence>
<feature type="compositionally biased region" description="Acidic residues" evidence="4">
    <location>
        <begin position="11"/>
        <end position="20"/>
    </location>
</feature>